<protein>
    <submittedName>
        <fullName evidence="2">Uncharacterized protein</fullName>
    </submittedName>
</protein>
<dbReference type="EMBL" id="ML993606">
    <property type="protein sequence ID" value="KAF2164005.1"/>
    <property type="molecule type" value="Genomic_DNA"/>
</dbReference>
<organism evidence="2 3">
    <name type="scientific">Zasmidium cellare ATCC 36951</name>
    <dbReference type="NCBI Taxonomy" id="1080233"/>
    <lineage>
        <taxon>Eukaryota</taxon>
        <taxon>Fungi</taxon>
        <taxon>Dikarya</taxon>
        <taxon>Ascomycota</taxon>
        <taxon>Pezizomycotina</taxon>
        <taxon>Dothideomycetes</taxon>
        <taxon>Dothideomycetidae</taxon>
        <taxon>Mycosphaerellales</taxon>
        <taxon>Mycosphaerellaceae</taxon>
        <taxon>Zasmidium</taxon>
    </lineage>
</organism>
<dbReference type="Proteomes" id="UP000799537">
    <property type="component" value="Unassembled WGS sequence"/>
</dbReference>
<accession>A0A6A6CAF9</accession>
<reference evidence="2" key="1">
    <citation type="journal article" date="2020" name="Stud. Mycol.">
        <title>101 Dothideomycetes genomes: a test case for predicting lifestyles and emergence of pathogens.</title>
        <authorList>
            <person name="Haridas S."/>
            <person name="Albert R."/>
            <person name="Binder M."/>
            <person name="Bloem J."/>
            <person name="Labutti K."/>
            <person name="Salamov A."/>
            <person name="Andreopoulos B."/>
            <person name="Baker S."/>
            <person name="Barry K."/>
            <person name="Bills G."/>
            <person name="Bluhm B."/>
            <person name="Cannon C."/>
            <person name="Castanera R."/>
            <person name="Culley D."/>
            <person name="Daum C."/>
            <person name="Ezra D."/>
            <person name="Gonzalez J."/>
            <person name="Henrissat B."/>
            <person name="Kuo A."/>
            <person name="Liang C."/>
            <person name="Lipzen A."/>
            <person name="Lutzoni F."/>
            <person name="Magnuson J."/>
            <person name="Mondo S."/>
            <person name="Nolan M."/>
            <person name="Ohm R."/>
            <person name="Pangilinan J."/>
            <person name="Park H.-J."/>
            <person name="Ramirez L."/>
            <person name="Alfaro M."/>
            <person name="Sun H."/>
            <person name="Tritt A."/>
            <person name="Yoshinaga Y."/>
            <person name="Zwiers L.-H."/>
            <person name="Turgeon B."/>
            <person name="Goodwin S."/>
            <person name="Spatafora J."/>
            <person name="Crous P."/>
            <person name="Grigoriev I."/>
        </authorList>
    </citation>
    <scope>NUCLEOTIDE SEQUENCE</scope>
    <source>
        <strain evidence="2">ATCC 36951</strain>
    </source>
</reference>
<sequence length="120" mass="13977">MQVKQDVRDVFDIVAEIPDNLQYVSDYVERLDDIEETVNNIESKTEDLSVFEDKINNIDENVDDIKQTCAEEGTLQTSMQMMNHMFDHFTNPVAPIDLTELLDQHTVMLNQIFKQVLRGR</sequence>
<dbReference type="GeneID" id="54561100"/>
<gene>
    <name evidence="2" type="ORF">M409DRAFT_25777</name>
</gene>
<evidence type="ECO:0000313" key="2">
    <source>
        <dbReference type="EMBL" id="KAF2164005.1"/>
    </source>
</evidence>
<keyword evidence="1" id="KW-0175">Coiled coil</keyword>
<dbReference type="RefSeq" id="XP_033664894.1">
    <property type="nucleotide sequence ID" value="XM_033807828.1"/>
</dbReference>
<evidence type="ECO:0000256" key="1">
    <source>
        <dbReference type="SAM" id="Coils"/>
    </source>
</evidence>
<feature type="coiled-coil region" evidence="1">
    <location>
        <begin position="24"/>
        <end position="68"/>
    </location>
</feature>
<name>A0A6A6CAF9_ZASCE</name>
<proteinExistence type="predicted"/>
<dbReference type="AlphaFoldDB" id="A0A6A6CAF9"/>
<keyword evidence="3" id="KW-1185">Reference proteome</keyword>
<evidence type="ECO:0000313" key="3">
    <source>
        <dbReference type="Proteomes" id="UP000799537"/>
    </source>
</evidence>